<protein>
    <recommendedName>
        <fullName evidence="5">LysR substrate-binding domain-containing protein</fullName>
    </recommendedName>
</protein>
<evidence type="ECO:0000256" key="1">
    <source>
        <dbReference type="ARBA" id="ARBA00009437"/>
    </source>
</evidence>
<dbReference type="Proteomes" id="UP000271003">
    <property type="component" value="Chromosome"/>
</dbReference>
<keyword evidence="7" id="KW-1185">Reference proteome</keyword>
<dbReference type="InterPro" id="IPR050389">
    <property type="entry name" value="LysR-type_TF"/>
</dbReference>
<evidence type="ECO:0000313" key="7">
    <source>
        <dbReference type="Proteomes" id="UP000271003"/>
    </source>
</evidence>
<dbReference type="AlphaFoldDB" id="A0A2Z6I8Y0"/>
<proteinExistence type="inferred from homology"/>
<dbReference type="PANTHER" id="PTHR30118">
    <property type="entry name" value="HTH-TYPE TRANSCRIPTIONAL REGULATOR LEUO-RELATED"/>
    <property type="match status" value="1"/>
</dbReference>
<organism evidence="6 7">
    <name type="scientific">Sutterella megalosphaeroides</name>
    <dbReference type="NCBI Taxonomy" id="2494234"/>
    <lineage>
        <taxon>Bacteria</taxon>
        <taxon>Pseudomonadati</taxon>
        <taxon>Pseudomonadota</taxon>
        <taxon>Betaproteobacteria</taxon>
        <taxon>Burkholderiales</taxon>
        <taxon>Sutterellaceae</taxon>
        <taxon>Sutterella</taxon>
    </lineage>
</organism>
<dbReference type="KEGG" id="sutt:SUTMEG_06730"/>
<sequence length="209" mass="22848">MLSDLAAAAPGVALNFHPLGRDFASDLRAGRLDLAIYATENDYPGILKRPLVEDMFVFVAHDEHPLARRLREGGVVTSDEASAAASIRTTVPMRSPDETPHAYCINHLPDSPGGRRSATKLWTPFFSTIPIALAETRGVALMPCRVAERLAKHLPVTILGAPAQARPFVPYVFRAEHGHGDESLSWFENLLVQKVRQTAADLRTVPLLP</sequence>
<evidence type="ECO:0000259" key="5">
    <source>
        <dbReference type="Pfam" id="PF03466"/>
    </source>
</evidence>
<dbReference type="GO" id="GO:0003677">
    <property type="term" value="F:DNA binding"/>
    <property type="evidence" value="ECO:0007669"/>
    <property type="project" value="UniProtKB-KW"/>
</dbReference>
<keyword evidence="4" id="KW-0804">Transcription</keyword>
<dbReference type="InterPro" id="IPR005119">
    <property type="entry name" value="LysR_subst-bd"/>
</dbReference>
<dbReference type="PANTHER" id="PTHR30118:SF15">
    <property type="entry name" value="TRANSCRIPTIONAL REGULATORY PROTEIN"/>
    <property type="match status" value="1"/>
</dbReference>
<evidence type="ECO:0000256" key="3">
    <source>
        <dbReference type="ARBA" id="ARBA00023125"/>
    </source>
</evidence>
<reference evidence="6 7" key="1">
    <citation type="journal article" date="2018" name="Int. J. Syst. Evol. Microbiol.">
        <title>Mesosutterella multiformis gen. nov., sp. nov., a member of the family Sutterellaceae and Sutterella megalosphaeroides sp. nov., isolated from human faeces.</title>
        <authorList>
            <person name="Sakamoto M."/>
            <person name="Ikeyama N."/>
            <person name="Kunihiro T."/>
            <person name="Iino T."/>
            <person name="Yuki M."/>
            <person name="Ohkuma M."/>
        </authorList>
    </citation>
    <scope>NUCLEOTIDE SEQUENCE [LARGE SCALE GENOMIC DNA]</scope>
    <source>
        <strain evidence="6 7">6FBBBH3</strain>
    </source>
</reference>
<dbReference type="EMBL" id="AP018786">
    <property type="protein sequence ID" value="BBF22782.1"/>
    <property type="molecule type" value="Genomic_DNA"/>
</dbReference>
<evidence type="ECO:0000313" key="6">
    <source>
        <dbReference type="EMBL" id="BBF22782.1"/>
    </source>
</evidence>
<evidence type="ECO:0000256" key="4">
    <source>
        <dbReference type="ARBA" id="ARBA00023163"/>
    </source>
</evidence>
<dbReference type="Pfam" id="PF03466">
    <property type="entry name" value="LysR_substrate"/>
    <property type="match status" value="1"/>
</dbReference>
<feature type="domain" description="LysR substrate-binding" evidence="5">
    <location>
        <begin position="2"/>
        <end position="193"/>
    </location>
</feature>
<evidence type="ECO:0000256" key="2">
    <source>
        <dbReference type="ARBA" id="ARBA00023015"/>
    </source>
</evidence>
<name>A0A2Z6I8Y0_9BURK</name>
<keyword evidence="3" id="KW-0238">DNA-binding</keyword>
<keyword evidence="2" id="KW-0805">Transcription regulation</keyword>
<gene>
    <name evidence="6" type="ORF">SUTMEG_06730</name>
</gene>
<dbReference type="Gene3D" id="3.40.190.10">
    <property type="entry name" value="Periplasmic binding protein-like II"/>
    <property type="match status" value="2"/>
</dbReference>
<dbReference type="SUPFAM" id="SSF53850">
    <property type="entry name" value="Periplasmic binding protein-like II"/>
    <property type="match status" value="1"/>
</dbReference>
<accession>A0A2Z6I8Y0</accession>
<dbReference type="GO" id="GO:0006355">
    <property type="term" value="P:regulation of DNA-templated transcription"/>
    <property type="evidence" value="ECO:0007669"/>
    <property type="project" value="TreeGrafter"/>
</dbReference>
<comment type="similarity">
    <text evidence="1">Belongs to the LysR transcriptional regulatory family.</text>
</comment>